<dbReference type="SUPFAM" id="SSF55961">
    <property type="entry name" value="Bet v1-like"/>
    <property type="match status" value="1"/>
</dbReference>
<dbReference type="RefSeq" id="WP_188223825.1">
    <property type="nucleotide sequence ID" value="NZ_JACVXD010000005.1"/>
</dbReference>
<dbReference type="Proteomes" id="UP000621516">
    <property type="component" value="Unassembled WGS sequence"/>
</dbReference>
<organism evidence="3 4">
    <name type="scientific">Aestuariibaculum marinum</name>
    <dbReference type="NCBI Taxonomy" id="2683592"/>
    <lineage>
        <taxon>Bacteria</taxon>
        <taxon>Pseudomonadati</taxon>
        <taxon>Bacteroidota</taxon>
        <taxon>Flavobacteriia</taxon>
        <taxon>Flavobacteriales</taxon>
        <taxon>Flavobacteriaceae</taxon>
    </lineage>
</organism>
<dbReference type="InterPro" id="IPR013538">
    <property type="entry name" value="ASHA1/2-like_C"/>
</dbReference>
<feature type="domain" description="Activator of Hsp90 ATPase homologue 1/2-like C-terminal" evidence="2">
    <location>
        <begin position="16"/>
        <end position="140"/>
    </location>
</feature>
<evidence type="ECO:0000313" key="3">
    <source>
        <dbReference type="EMBL" id="MBD0824529.1"/>
    </source>
</evidence>
<gene>
    <name evidence="3" type="ORF">ICJ85_10925</name>
</gene>
<accession>A0A8J6Q590</accession>
<evidence type="ECO:0000256" key="1">
    <source>
        <dbReference type="ARBA" id="ARBA00006817"/>
    </source>
</evidence>
<name>A0A8J6Q590_9FLAO</name>
<evidence type="ECO:0000259" key="2">
    <source>
        <dbReference type="Pfam" id="PF08327"/>
    </source>
</evidence>
<dbReference type="Pfam" id="PF08327">
    <property type="entry name" value="AHSA1"/>
    <property type="match status" value="1"/>
</dbReference>
<keyword evidence="4" id="KW-1185">Reference proteome</keyword>
<reference evidence="3 4" key="1">
    <citation type="journal article" date="2018" name="J. Microbiol.">
        <title>Aestuariibaculum marinum sp. nov., a marine bacterium isolated from seawater in South Korea.</title>
        <authorList>
            <person name="Choi J."/>
            <person name="Lee D."/>
            <person name="Jang J.H."/>
            <person name="Cha S."/>
            <person name="Seo T."/>
        </authorList>
    </citation>
    <scope>NUCLEOTIDE SEQUENCE [LARGE SCALE GENOMIC DNA]</scope>
    <source>
        <strain evidence="3 4">IP7</strain>
    </source>
</reference>
<sequence length="148" mass="17289">MPTKTNREIYNERILKAPVDKVYQAFSNPSHLKVWWGPEGYTNTFHEFDLRPGGKWSLTMHSPTKANYENASIFKTIKPQKLVSMSRTSHPIFDMEIGFEKLNDSETQISFRMIFDCPNTCEKIRVFAGPKNEENFDRLEKELPNVEI</sequence>
<proteinExistence type="inferred from homology"/>
<comment type="similarity">
    <text evidence="1">Belongs to the AHA1 family.</text>
</comment>
<dbReference type="AlphaFoldDB" id="A0A8J6Q590"/>
<dbReference type="EMBL" id="JACVXD010000005">
    <property type="protein sequence ID" value="MBD0824529.1"/>
    <property type="molecule type" value="Genomic_DNA"/>
</dbReference>
<dbReference type="InterPro" id="IPR023393">
    <property type="entry name" value="START-like_dom_sf"/>
</dbReference>
<comment type="caution">
    <text evidence="3">The sequence shown here is derived from an EMBL/GenBank/DDBJ whole genome shotgun (WGS) entry which is preliminary data.</text>
</comment>
<evidence type="ECO:0000313" key="4">
    <source>
        <dbReference type="Proteomes" id="UP000621516"/>
    </source>
</evidence>
<dbReference type="Gene3D" id="3.30.530.20">
    <property type="match status" value="1"/>
</dbReference>
<protein>
    <submittedName>
        <fullName evidence="3">SRPBCC domain-containing protein</fullName>
    </submittedName>
</protein>